<sequence length="72" mass="8584">MPCVREVRQWEIRPTSALRGIRRTRALMWQRIQELARACRHGAGYPVNYDDPDREEQEMVCLEPLGSRRMEI</sequence>
<keyword evidence="2" id="KW-1185">Reference proteome</keyword>
<dbReference type="EMBL" id="BRZM01000010">
    <property type="protein sequence ID" value="GLD50923.1"/>
    <property type="molecule type" value="Genomic_DNA"/>
</dbReference>
<accession>A0AAD3MAR8</accession>
<gene>
    <name evidence="1" type="ORF">AKAME5_000405300</name>
</gene>
<evidence type="ECO:0000313" key="1">
    <source>
        <dbReference type="EMBL" id="GLD50923.1"/>
    </source>
</evidence>
<dbReference type="Proteomes" id="UP001279410">
    <property type="component" value="Unassembled WGS sequence"/>
</dbReference>
<dbReference type="AlphaFoldDB" id="A0AAD3MAR8"/>
<evidence type="ECO:0000313" key="2">
    <source>
        <dbReference type="Proteomes" id="UP001279410"/>
    </source>
</evidence>
<proteinExistence type="predicted"/>
<organism evidence="1 2">
    <name type="scientific">Lates japonicus</name>
    <name type="common">Japanese lates</name>
    <dbReference type="NCBI Taxonomy" id="270547"/>
    <lineage>
        <taxon>Eukaryota</taxon>
        <taxon>Metazoa</taxon>
        <taxon>Chordata</taxon>
        <taxon>Craniata</taxon>
        <taxon>Vertebrata</taxon>
        <taxon>Euteleostomi</taxon>
        <taxon>Actinopterygii</taxon>
        <taxon>Neopterygii</taxon>
        <taxon>Teleostei</taxon>
        <taxon>Neoteleostei</taxon>
        <taxon>Acanthomorphata</taxon>
        <taxon>Carangaria</taxon>
        <taxon>Carangaria incertae sedis</taxon>
        <taxon>Centropomidae</taxon>
        <taxon>Lates</taxon>
    </lineage>
</organism>
<protein>
    <submittedName>
        <fullName evidence="1">Regulator of G-protein signaling 20 isoform X1</fullName>
    </submittedName>
</protein>
<comment type="caution">
    <text evidence="1">The sequence shown here is derived from an EMBL/GenBank/DDBJ whole genome shotgun (WGS) entry which is preliminary data.</text>
</comment>
<reference evidence="1" key="1">
    <citation type="submission" date="2022-08" db="EMBL/GenBank/DDBJ databases">
        <title>Genome sequencing of akame (Lates japonicus).</title>
        <authorList>
            <person name="Hashiguchi Y."/>
            <person name="Takahashi H."/>
        </authorList>
    </citation>
    <scope>NUCLEOTIDE SEQUENCE</scope>
    <source>
        <strain evidence="1">Kochi</strain>
    </source>
</reference>
<name>A0AAD3MAR8_LATJO</name>